<evidence type="ECO:0000313" key="3">
    <source>
        <dbReference type="EMBL" id="KAK5951657.1"/>
    </source>
</evidence>
<dbReference type="PRINTS" id="PR00111">
    <property type="entry name" value="ABHYDROLASE"/>
</dbReference>
<dbReference type="InterPro" id="IPR000073">
    <property type="entry name" value="AB_hydrolase_1"/>
</dbReference>
<dbReference type="PANTHER" id="PTHR43689:SF8">
    <property type="entry name" value="ALPHA_BETA-HYDROLASES SUPERFAMILY PROTEIN"/>
    <property type="match status" value="1"/>
</dbReference>
<dbReference type="Gene3D" id="3.40.50.1820">
    <property type="entry name" value="alpha/beta hydrolase"/>
    <property type="match status" value="1"/>
</dbReference>
<organism evidence="3 4">
    <name type="scientific">Knufia fluminis</name>
    <dbReference type="NCBI Taxonomy" id="191047"/>
    <lineage>
        <taxon>Eukaryota</taxon>
        <taxon>Fungi</taxon>
        <taxon>Dikarya</taxon>
        <taxon>Ascomycota</taxon>
        <taxon>Pezizomycotina</taxon>
        <taxon>Eurotiomycetes</taxon>
        <taxon>Chaetothyriomycetidae</taxon>
        <taxon>Chaetothyriales</taxon>
        <taxon>Trichomeriaceae</taxon>
        <taxon>Knufia</taxon>
    </lineage>
</organism>
<feature type="transmembrane region" description="Helical" evidence="1">
    <location>
        <begin position="16"/>
        <end position="35"/>
    </location>
</feature>
<feature type="domain" description="AB hydrolase-1" evidence="2">
    <location>
        <begin position="104"/>
        <end position="392"/>
    </location>
</feature>
<protein>
    <recommendedName>
        <fullName evidence="2">AB hydrolase-1 domain-containing protein</fullName>
    </recommendedName>
</protein>
<proteinExistence type="predicted"/>
<accession>A0AAN8EIK2</accession>
<name>A0AAN8EIK2_9EURO</name>
<comment type="caution">
    <text evidence="3">The sequence shown here is derived from an EMBL/GenBank/DDBJ whole genome shotgun (WGS) entry which is preliminary data.</text>
</comment>
<sequence length="401" mass="44211">MSTTDLLSRHNLNFNLYLLTASAIFASGFALHSLLSQSQKPSASGTDQFPITRSPRHTLLPHLTAPQRSALPYPPDALPSPRDINSPYGTLRAYEFGPEDGRRVLLIHGISTPCLALGGLAHALVERGCRVLLFDLPGRGYSDAPSDLEHDLRLFASVILIVLASSPLGWIGSGKDGEGFDLVGYSLGGGIAAGFTSYFGHLVRSLTLIAPSGLIRDEHISATSRVLYARTTLFEPILLRIVRRRLRKPLQEPRPGQPDVSGEHGADAKDAVQAEVNIEGNQRVVLSRSHPDITIEAAVNHQIEYHEGFVKAFMSSIRYGPIQRQHELWRRVGRDFEERGKEVLVVLGERDPIIKCEEIMEDAREVFGGRVQFRVMDAGHEAPVAKGDEVAEHIWGFWEGQ</sequence>
<keyword evidence="1" id="KW-1133">Transmembrane helix</keyword>
<dbReference type="EMBL" id="JAKLMC020000019">
    <property type="protein sequence ID" value="KAK5951657.1"/>
    <property type="molecule type" value="Genomic_DNA"/>
</dbReference>
<keyword evidence="4" id="KW-1185">Reference proteome</keyword>
<dbReference type="Pfam" id="PF12697">
    <property type="entry name" value="Abhydrolase_6"/>
    <property type="match status" value="1"/>
</dbReference>
<dbReference type="SUPFAM" id="SSF53474">
    <property type="entry name" value="alpha/beta-Hydrolases"/>
    <property type="match status" value="1"/>
</dbReference>
<dbReference type="AlphaFoldDB" id="A0AAN8EIK2"/>
<reference evidence="3 4" key="1">
    <citation type="submission" date="2022-12" db="EMBL/GenBank/DDBJ databases">
        <title>Genomic features and morphological characterization of a novel Knufia sp. strain isolated from spacecraft assembly facility.</title>
        <authorList>
            <person name="Teixeira M."/>
            <person name="Chander A.M."/>
            <person name="Stajich J.E."/>
            <person name="Venkateswaran K."/>
        </authorList>
    </citation>
    <scope>NUCLEOTIDE SEQUENCE [LARGE SCALE GENOMIC DNA]</scope>
    <source>
        <strain evidence="3 4">FJI-L2-BK-P2</strain>
    </source>
</reference>
<keyword evidence="1" id="KW-0472">Membrane</keyword>
<dbReference type="InterPro" id="IPR029058">
    <property type="entry name" value="AB_hydrolase_fold"/>
</dbReference>
<dbReference type="Proteomes" id="UP001316803">
    <property type="component" value="Unassembled WGS sequence"/>
</dbReference>
<keyword evidence="1" id="KW-0812">Transmembrane</keyword>
<evidence type="ECO:0000313" key="4">
    <source>
        <dbReference type="Proteomes" id="UP001316803"/>
    </source>
</evidence>
<evidence type="ECO:0000259" key="2">
    <source>
        <dbReference type="Pfam" id="PF12697"/>
    </source>
</evidence>
<dbReference type="PANTHER" id="PTHR43689">
    <property type="entry name" value="HYDROLASE"/>
    <property type="match status" value="1"/>
</dbReference>
<evidence type="ECO:0000256" key="1">
    <source>
        <dbReference type="SAM" id="Phobius"/>
    </source>
</evidence>
<gene>
    <name evidence="3" type="ORF">OHC33_007336</name>
</gene>